<evidence type="ECO:0000313" key="6">
    <source>
        <dbReference type="EMBL" id="MEJ8824538.1"/>
    </source>
</evidence>
<dbReference type="InterPro" id="IPR050740">
    <property type="entry name" value="Aldehyde_DH_Superfamily"/>
</dbReference>
<dbReference type="Gene3D" id="3.40.605.10">
    <property type="entry name" value="Aldehyde Dehydrogenase, Chain A, domain 1"/>
    <property type="match status" value="1"/>
</dbReference>
<feature type="active site" evidence="3">
    <location>
        <position position="255"/>
    </location>
</feature>
<evidence type="ECO:0000313" key="7">
    <source>
        <dbReference type="Proteomes" id="UP001363010"/>
    </source>
</evidence>
<comment type="caution">
    <text evidence="6">The sequence shown here is derived from an EMBL/GenBank/DDBJ whole genome shotgun (WGS) entry which is preliminary data.</text>
</comment>
<name>A0ABU8W4I5_9BURK</name>
<evidence type="ECO:0000256" key="2">
    <source>
        <dbReference type="ARBA" id="ARBA00023002"/>
    </source>
</evidence>
<keyword evidence="7" id="KW-1185">Reference proteome</keyword>
<dbReference type="CDD" id="cd07103">
    <property type="entry name" value="ALDH_F5_SSADH_GabD"/>
    <property type="match status" value="1"/>
</dbReference>
<evidence type="ECO:0000259" key="5">
    <source>
        <dbReference type="Pfam" id="PF00171"/>
    </source>
</evidence>
<dbReference type="RefSeq" id="WP_340365561.1">
    <property type="nucleotide sequence ID" value="NZ_JBBKZV010000014.1"/>
</dbReference>
<proteinExistence type="inferred from homology"/>
<dbReference type="InterPro" id="IPR016162">
    <property type="entry name" value="Ald_DH_N"/>
</dbReference>
<protein>
    <submittedName>
        <fullName evidence="6">NAD-dependent succinate-semialdehyde dehydrogenase</fullName>
        <ecNumber evidence="6">1.2.1.-</ecNumber>
    </submittedName>
</protein>
<evidence type="ECO:0000256" key="3">
    <source>
        <dbReference type="PROSITE-ProRule" id="PRU10007"/>
    </source>
</evidence>
<dbReference type="InterPro" id="IPR016161">
    <property type="entry name" value="Ald_DH/histidinol_DH"/>
</dbReference>
<dbReference type="InterPro" id="IPR010102">
    <property type="entry name" value="Succ_semiAld_DH"/>
</dbReference>
<dbReference type="EC" id="1.2.1.-" evidence="6"/>
<comment type="similarity">
    <text evidence="1 4">Belongs to the aldehyde dehydrogenase family.</text>
</comment>
<evidence type="ECO:0000256" key="1">
    <source>
        <dbReference type="ARBA" id="ARBA00009986"/>
    </source>
</evidence>
<dbReference type="PROSITE" id="PS00070">
    <property type="entry name" value="ALDEHYDE_DEHYDR_CYS"/>
    <property type="match status" value="1"/>
</dbReference>
<dbReference type="InterPro" id="IPR015590">
    <property type="entry name" value="Aldehyde_DH_dom"/>
</dbReference>
<dbReference type="NCBIfam" id="TIGR01780">
    <property type="entry name" value="SSADH"/>
    <property type="match status" value="1"/>
</dbReference>
<accession>A0ABU8W4I5</accession>
<dbReference type="EMBL" id="JBBKZV010000014">
    <property type="protein sequence ID" value="MEJ8824538.1"/>
    <property type="molecule type" value="Genomic_DNA"/>
</dbReference>
<dbReference type="SUPFAM" id="SSF53720">
    <property type="entry name" value="ALDH-like"/>
    <property type="match status" value="1"/>
</dbReference>
<dbReference type="InterPro" id="IPR029510">
    <property type="entry name" value="Ald_DH_CS_GLU"/>
</dbReference>
<sequence>MNLKDPTLLKTSCLVGGEWTSSADSRTIPVNDPADGLEVATVPRLDIGTVRKAIDAAHAAFPAWRARPAKERSAILRRWFELVVANADDLAQILTAEQGKPLAEARGEIISNAAYLEWFAEEAKRVYGDVIPSSGSSSRIVVLKQPVGVCAAITPWNFPNGMITRKAGPALAAGCTLVLKPASKTPLSALALAELAQRAGVPPGVFSVVTGDASAIGMEFSHNPKIAKITFTGSTEVGRWLLKEMADGVKRASMELGGNAPFIVFDDADVDAAVEGAMISKFRNAGQTCVCANRIYVQAGIQDRFAEKLVAKVRELKIGRGTEPGVQQGPLIDMKAVEKMEEHIRDAQEQGAEVVVGGQRHALGSSFFEPTVMRGVTQGMKVTHEETFAPLAALIRFETEAEVIGMANDTDVGLAAYFFSRDLARVWRVAEAIEAGIVGVNSGLIANEMAPFGGVKQSGMGREGSKYGIEDYLEIKYVCMAGI</sequence>
<gene>
    <name evidence="6" type="ORF">WKW80_21285</name>
</gene>
<dbReference type="GO" id="GO:0016491">
    <property type="term" value="F:oxidoreductase activity"/>
    <property type="evidence" value="ECO:0007669"/>
    <property type="project" value="UniProtKB-KW"/>
</dbReference>
<dbReference type="Pfam" id="PF00171">
    <property type="entry name" value="Aldedh"/>
    <property type="match status" value="1"/>
</dbReference>
<dbReference type="InterPro" id="IPR016160">
    <property type="entry name" value="Ald_DH_CS_CYS"/>
</dbReference>
<dbReference type="PROSITE" id="PS00687">
    <property type="entry name" value="ALDEHYDE_DEHYDR_GLU"/>
    <property type="match status" value="1"/>
</dbReference>
<reference evidence="6 7" key="1">
    <citation type="submission" date="2024-03" db="EMBL/GenBank/DDBJ databases">
        <title>Novel species of the genus Variovorax.</title>
        <authorList>
            <person name="Liu Q."/>
            <person name="Xin Y.-H."/>
        </authorList>
    </citation>
    <scope>NUCLEOTIDE SEQUENCE [LARGE SCALE GENOMIC DNA]</scope>
    <source>
        <strain evidence="6 7">KACC 18501</strain>
    </source>
</reference>
<dbReference type="PANTHER" id="PTHR43353:SF5">
    <property type="entry name" value="SUCCINATE-SEMIALDEHYDE DEHYDROGENASE, MITOCHONDRIAL"/>
    <property type="match status" value="1"/>
</dbReference>
<dbReference type="Proteomes" id="UP001363010">
    <property type="component" value="Unassembled WGS sequence"/>
</dbReference>
<keyword evidence="2 4" id="KW-0560">Oxidoreductase</keyword>
<organism evidence="6 7">
    <name type="scientific">Variovorax humicola</name>
    <dbReference type="NCBI Taxonomy" id="1769758"/>
    <lineage>
        <taxon>Bacteria</taxon>
        <taxon>Pseudomonadati</taxon>
        <taxon>Pseudomonadota</taxon>
        <taxon>Betaproteobacteria</taxon>
        <taxon>Burkholderiales</taxon>
        <taxon>Comamonadaceae</taxon>
        <taxon>Variovorax</taxon>
    </lineage>
</organism>
<dbReference type="InterPro" id="IPR016163">
    <property type="entry name" value="Ald_DH_C"/>
</dbReference>
<dbReference type="PANTHER" id="PTHR43353">
    <property type="entry name" value="SUCCINATE-SEMIALDEHYDE DEHYDROGENASE, MITOCHONDRIAL"/>
    <property type="match status" value="1"/>
</dbReference>
<feature type="domain" description="Aldehyde dehydrogenase" evidence="5">
    <location>
        <begin position="19"/>
        <end position="478"/>
    </location>
</feature>
<dbReference type="Gene3D" id="3.40.309.10">
    <property type="entry name" value="Aldehyde Dehydrogenase, Chain A, domain 2"/>
    <property type="match status" value="1"/>
</dbReference>
<evidence type="ECO:0000256" key="4">
    <source>
        <dbReference type="RuleBase" id="RU003345"/>
    </source>
</evidence>